<feature type="transmembrane region" description="Helical" evidence="1">
    <location>
        <begin position="171"/>
        <end position="191"/>
    </location>
</feature>
<keyword evidence="1" id="KW-0812">Transmembrane</keyword>
<evidence type="ECO:0000256" key="1">
    <source>
        <dbReference type="SAM" id="Phobius"/>
    </source>
</evidence>
<evidence type="ECO:0000313" key="3">
    <source>
        <dbReference type="Proteomes" id="UP000326779"/>
    </source>
</evidence>
<feature type="transmembrane region" description="Helical" evidence="1">
    <location>
        <begin position="121"/>
        <end position="137"/>
    </location>
</feature>
<dbReference type="Proteomes" id="UP000326779">
    <property type="component" value="Chromosome"/>
</dbReference>
<proteinExistence type="predicted"/>
<dbReference type="PANTHER" id="PTHR41771:SF1">
    <property type="entry name" value="MEMBRANE PROTEIN"/>
    <property type="match status" value="1"/>
</dbReference>
<feature type="transmembrane region" description="Helical" evidence="1">
    <location>
        <begin position="144"/>
        <end position="165"/>
    </location>
</feature>
<evidence type="ECO:0000313" key="2">
    <source>
        <dbReference type="EMBL" id="QFR24360.1"/>
    </source>
</evidence>
<reference evidence="2 3" key="1">
    <citation type="submission" date="2019-10" db="EMBL/GenBank/DDBJ databases">
        <title>The completed genome of Lactobacillus harbinensis M1.</title>
        <authorList>
            <person name="Zheng Y."/>
        </authorList>
    </citation>
    <scope>NUCLEOTIDE SEQUENCE [LARGE SCALE GENOMIC DNA]</scope>
    <source>
        <strain evidence="2 3">M1</strain>
    </source>
</reference>
<feature type="transmembrane region" description="Helical" evidence="1">
    <location>
        <begin position="292"/>
        <end position="315"/>
    </location>
</feature>
<feature type="transmembrane region" description="Helical" evidence="1">
    <location>
        <begin position="198"/>
        <end position="222"/>
    </location>
</feature>
<gene>
    <name evidence="2" type="ORF">D1010_13795</name>
</gene>
<feature type="transmembrane region" description="Helical" evidence="1">
    <location>
        <begin position="335"/>
        <end position="359"/>
    </location>
</feature>
<keyword evidence="1" id="KW-0472">Membrane</keyword>
<dbReference type="Pfam" id="PF07907">
    <property type="entry name" value="YibE_F"/>
    <property type="match status" value="1"/>
</dbReference>
<dbReference type="PANTHER" id="PTHR41771">
    <property type="entry name" value="MEMBRANE PROTEIN-RELATED"/>
    <property type="match status" value="1"/>
</dbReference>
<dbReference type="KEGG" id="lhb:D1010_13795"/>
<accession>A0A5P8M780</accession>
<name>A0A5P8M780_9LACO</name>
<sequence>MQMKHWWLSLVVVLMTGIAALVLTRVNATWYTQPVGQVIAVKTGSTKKNLDEHNNTDYQTRQTLTVKMLNGANRGKTYRTGNVYTRSGAVDQQYRTGQQVFISWQDKARTKLAITNQKRDTVIVFLIWLVAVVLLAVMRWQGAIAILSVVANIALFLLAIQFELLRYGASMLWIFAALNVLFTLVTLLLILGPKRQFLVSSIATLGGTFLAYGIFVLVLLVTGGNGLHYEAVAYALQQPKPIFWASIMIGSLGAIMDETSDISSALVQIVIETPDVHRWQLFRSGMTVGREIVGPLISILFLIFMADTFPMAVLYLNNGNSFSQTFTWTMYLGMVQSLVSAIGIVVTVPLTSFLSMLFLGGRK</sequence>
<keyword evidence="1" id="KW-1133">Transmembrane helix</keyword>
<protein>
    <submittedName>
        <fullName evidence="2">YibE/F family protein</fullName>
    </submittedName>
</protein>
<organism evidence="2 3">
    <name type="scientific">Schleiferilactobacillus harbinensis</name>
    <dbReference type="NCBI Taxonomy" id="304207"/>
    <lineage>
        <taxon>Bacteria</taxon>
        <taxon>Bacillati</taxon>
        <taxon>Bacillota</taxon>
        <taxon>Bacilli</taxon>
        <taxon>Lactobacillales</taxon>
        <taxon>Lactobacillaceae</taxon>
        <taxon>Schleiferilactobacillus</taxon>
    </lineage>
</organism>
<dbReference type="InterPro" id="IPR012507">
    <property type="entry name" value="YibE_F"/>
</dbReference>
<dbReference type="EMBL" id="CP045143">
    <property type="protein sequence ID" value="QFR24360.1"/>
    <property type="molecule type" value="Genomic_DNA"/>
</dbReference>
<dbReference type="AlphaFoldDB" id="A0A5P8M780"/>